<organism evidence="2 3">
    <name type="scientific">Durio zibethinus</name>
    <name type="common">Durian</name>
    <dbReference type="NCBI Taxonomy" id="66656"/>
    <lineage>
        <taxon>Eukaryota</taxon>
        <taxon>Viridiplantae</taxon>
        <taxon>Streptophyta</taxon>
        <taxon>Embryophyta</taxon>
        <taxon>Tracheophyta</taxon>
        <taxon>Spermatophyta</taxon>
        <taxon>Magnoliopsida</taxon>
        <taxon>eudicotyledons</taxon>
        <taxon>Gunneridae</taxon>
        <taxon>Pentapetalae</taxon>
        <taxon>rosids</taxon>
        <taxon>malvids</taxon>
        <taxon>Malvales</taxon>
        <taxon>Malvaceae</taxon>
        <taxon>Helicteroideae</taxon>
        <taxon>Durio</taxon>
    </lineage>
</organism>
<dbReference type="CDD" id="cd20405">
    <property type="entry name" value="Tudor_Agenet_AtDUF_rpt1_3"/>
    <property type="match status" value="1"/>
</dbReference>
<dbReference type="OrthoDB" id="2020707at2759"/>
<evidence type="ECO:0000313" key="3">
    <source>
        <dbReference type="RefSeq" id="XP_022760729.1"/>
    </source>
</evidence>
<protein>
    <submittedName>
        <fullName evidence="3">DUF724 domain-containing protein 2 isoform X1</fullName>
    </submittedName>
</protein>
<dbReference type="Gene3D" id="2.30.30.140">
    <property type="match status" value="1"/>
</dbReference>
<dbReference type="CDD" id="cd20406">
    <property type="entry name" value="Tudor_Agenet_AtDUF_rpt2_4"/>
    <property type="match status" value="2"/>
</dbReference>
<name>A0A6P6A713_DURZI</name>
<dbReference type="PANTHER" id="PTHR31917:SF147">
    <property type="entry name" value="AGENET DOMAIN-CONTAINING PROTEIN"/>
    <property type="match status" value="1"/>
</dbReference>
<accession>A0A6P6A713</accession>
<feature type="domain" description="Agenet" evidence="1">
    <location>
        <begin position="135"/>
        <end position="202"/>
    </location>
</feature>
<reference evidence="3" key="1">
    <citation type="submission" date="2025-08" db="UniProtKB">
        <authorList>
            <consortium name="RefSeq"/>
        </authorList>
    </citation>
    <scope>IDENTIFICATION</scope>
    <source>
        <tissue evidence="3">Fruit stalk</tissue>
    </source>
</reference>
<dbReference type="KEGG" id="dzi:111306953"/>
<evidence type="ECO:0000259" key="1">
    <source>
        <dbReference type="SMART" id="SM00743"/>
    </source>
</evidence>
<dbReference type="PANTHER" id="PTHR31917">
    <property type="entry name" value="AGENET DOMAIN-CONTAINING PROTEIN-RELATED"/>
    <property type="match status" value="1"/>
</dbReference>
<feature type="domain" description="Agenet" evidence="1">
    <location>
        <begin position="205"/>
        <end position="261"/>
    </location>
</feature>
<feature type="domain" description="Agenet" evidence="1">
    <location>
        <begin position="39"/>
        <end position="98"/>
    </location>
</feature>
<sequence length="300" mass="34613">MQKNMVFVEYQAVYEGPKRVKGYVDLSHVRPSPSPELSRCFKAGDSVDAYWENGWRKGVVRDILENSKYVVGFHGNGAKEEETEIEQCNLRLHREWDDGCWVPPLIKLTESSKEKDDKSRKVKVKIVFGKRQANAKFQKDDEVEVTSDGEGFNGSWFSAVVVEYIGNDKYLVEYPTLKTEDGMPLREEAKAHHIRPCPPELSCAASFRLHEVVDAWYNDGWWVGVISRVLTGSKYAVYFSLTNEELEFDHSNLRHHQDWHNGKWIIASGEKSGQLVTNSNKLLHKMSVEEKRLQENFQKE</sequence>
<dbReference type="Pfam" id="PF05641">
    <property type="entry name" value="Agenet"/>
    <property type="match status" value="1"/>
</dbReference>
<dbReference type="InterPro" id="IPR014002">
    <property type="entry name" value="Agenet_dom_plant"/>
</dbReference>
<dbReference type="AlphaFoldDB" id="A0A6P6A713"/>
<gene>
    <name evidence="3" type="primary">LOC111306953</name>
</gene>
<keyword evidence="2" id="KW-1185">Reference proteome</keyword>
<dbReference type="InterPro" id="IPR008395">
    <property type="entry name" value="Agenet-like_dom"/>
</dbReference>
<dbReference type="GeneID" id="111306953"/>
<dbReference type="SMART" id="SM00743">
    <property type="entry name" value="Agenet"/>
    <property type="match status" value="3"/>
</dbReference>
<proteinExistence type="predicted"/>
<dbReference type="Proteomes" id="UP000515121">
    <property type="component" value="Unplaced"/>
</dbReference>
<dbReference type="RefSeq" id="XP_022760729.1">
    <property type="nucleotide sequence ID" value="XM_022904994.1"/>
</dbReference>
<evidence type="ECO:0000313" key="2">
    <source>
        <dbReference type="Proteomes" id="UP000515121"/>
    </source>
</evidence>